<evidence type="ECO:0000313" key="1">
    <source>
        <dbReference type="EMBL" id="KOX90445.1"/>
    </source>
</evidence>
<reference evidence="2" key="1">
    <citation type="submission" date="2015-07" db="EMBL/GenBank/DDBJ databases">
        <authorList>
            <person name="Zylicz-Stachula A."/>
            <person name="Jezewska-Frackowiak J."/>
            <person name="Czajkowska E."/>
            <person name="Skowron P.M."/>
        </authorList>
    </citation>
    <scope>NUCLEOTIDE SEQUENCE [LARGE SCALE GENOMIC DNA]</scope>
    <source>
        <strain evidence="2">ATCC 25104 / DSM 625 / JCM 10724 / NBRC 103206 / NCIMB 11243 / YT-1</strain>
    </source>
</reference>
<accession>A0A0M9AGM8</accession>
<comment type="caution">
    <text evidence="1">The sequence shown here is derived from an EMBL/GenBank/DDBJ whole genome shotgun (WGS) entry which is preliminary data.</text>
</comment>
<gene>
    <name evidence="1" type="ORF">BVI061214_01636</name>
</gene>
<dbReference type="EMBL" id="LHCI01000106">
    <property type="protein sequence ID" value="KOX90445.1"/>
    <property type="molecule type" value="Genomic_DNA"/>
</dbReference>
<name>A0A0M9AGM8_THEAQ</name>
<dbReference type="RefSeq" id="WP_053768010.1">
    <property type="nucleotide sequence ID" value="NZ_LHCI01000106.1"/>
</dbReference>
<dbReference type="Proteomes" id="UP000037685">
    <property type="component" value="Unassembled WGS sequence"/>
</dbReference>
<protein>
    <submittedName>
        <fullName evidence="1">Uncharacterized protein</fullName>
    </submittedName>
</protein>
<dbReference type="AlphaFoldDB" id="A0A0M9AGM8"/>
<sequence length="815" mass="87340">MRPILALLFLSLALAARPGEVLVLPFLGLPPGEVEVASDLPLLLTPSPGEGPFLVVVEVPKEAPPGSYRVCLRPRGGTEVCQKVEVEAIRDLEARVPREVYGGSLRLLLRNRGNVAERVHLAQAEGSEVNLSPVSLTLAPGEEREVALSLSGFGLLKLALLFGEKRALYLVQVLPEGGSPLPYALQGRLEGSLGQGPPAFRLSLEGPLSREVGVGFLGGTDALRLALRTGPWSGRLSLLPTLGGEVGYREGPHALSLAYPWALEWTYTPGETYRLRLSPTSLALGYADGTYTFGANFPWTFRSFSEASLRLERHGDLYLYARYEGGLYGGLAWGGWRGEAGYGPAGPSLRMAHTGTLSGRSGAPTPQMNLTYALQGGYAGGPELGFALAYPLSPFTLAFRGSLLPQASFGLGLGYREGALSGSLDLSPGRALLFLEWRDSPYALRLEGRYDGDFRLALAGSYAFRLPVPEPVTLALGGYEEAPVEGRVEVLGKPVAGARVGGRRGQAVTDAEGRFRLYVRREGEALRIDPPPGLLALPGEVRVRPGEGPYRVALTPAGAVRLRCEGSGQGAYLVGEVGVFVACGNRAVVPPGTYRVEPVAPRGYRAEGLSLNLPPLTEEELALTFTPVPEERLLEARPLRVEWPAALAPGEVGRVLVREVAEAELLDLPLLRRERTEEGVLLHFQAPWEAQGSLALRVAAGGKVESRLVPVDPGRPLFQVRLSPPRASLGQEVEVRVEALFPAQGAEVYLEGERLLALEAVGEGPPWVYVGKLALTQTLAARASPLAGLLALPLEVRAWQGEKEVRTRVRLLLSP</sequence>
<evidence type="ECO:0000313" key="2">
    <source>
        <dbReference type="Proteomes" id="UP000037685"/>
    </source>
</evidence>
<organism evidence="1 2">
    <name type="scientific">Thermus aquaticus</name>
    <dbReference type="NCBI Taxonomy" id="271"/>
    <lineage>
        <taxon>Bacteria</taxon>
        <taxon>Thermotogati</taxon>
        <taxon>Deinococcota</taxon>
        <taxon>Deinococci</taxon>
        <taxon>Thermales</taxon>
        <taxon>Thermaceae</taxon>
        <taxon>Thermus</taxon>
    </lineage>
</organism>
<proteinExistence type="predicted"/>
<dbReference type="PATRIC" id="fig|271.14.peg.1708"/>